<dbReference type="AlphaFoldDB" id="A0A4D7BG52"/>
<sequence length="126" mass="13554">MQRRPISAADAPPAIGYARAVEVTGVARTLYVSGQIPVDAKGHAPAGFAAQCRLTWRNVLAQLAAADMTVANLVKVTIYLADRRFGLENREIRQEVLGDHLIASTVVITGIFDEAWLIEIEAVAVA</sequence>
<evidence type="ECO:0000313" key="2">
    <source>
        <dbReference type="Proteomes" id="UP000298781"/>
    </source>
</evidence>
<organism evidence="1 2">
    <name type="scientific">Phreatobacter stygius</name>
    <dbReference type="NCBI Taxonomy" id="1940610"/>
    <lineage>
        <taxon>Bacteria</taxon>
        <taxon>Pseudomonadati</taxon>
        <taxon>Pseudomonadota</taxon>
        <taxon>Alphaproteobacteria</taxon>
        <taxon>Hyphomicrobiales</taxon>
        <taxon>Phreatobacteraceae</taxon>
        <taxon>Phreatobacter</taxon>
    </lineage>
</organism>
<dbReference type="EMBL" id="CP039690">
    <property type="protein sequence ID" value="QCI68768.1"/>
    <property type="molecule type" value="Genomic_DNA"/>
</dbReference>
<dbReference type="GO" id="GO:0005829">
    <property type="term" value="C:cytosol"/>
    <property type="evidence" value="ECO:0007669"/>
    <property type="project" value="TreeGrafter"/>
</dbReference>
<dbReference type="InterPro" id="IPR035959">
    <property type="entry name" value="RutC-like_sf"/>
</dbReference>
<dbReference type="PANTHER" id="PTHR11803">
    <property type="entry name" value="2-IMINOBUTANOATE/2-IMINOPROPANOATE DEAMINASE RIDA"/>
    <property type="match status" value="1"/>
</dbReference>
<keyword evidence="2" id="KW-1185">Reference proteome</keyword>
<protein>
    <submittedName>
        <fullName evidence="1">RidA family protein</fullName>
    </submittedName>
</protein>
<dbReference type="SUPFAM" id="SSF55298">
    <property type="entry name" value="YjgF-like"/>
    <property type="match status" value="1"/>
</dbReference>
<dbReference type="Gene3D" id="3.30.1330.40">
    <property type="entry name" value="RutC-like"/>
    <property type="match status" value="1"/>
</dbReference>
<evidence type="ECO:0000313" key="1">
    <source>
        <dbReference type="EMBL" id="QCI68768.1"/>
    </source>
</evidence>
<reference evidence="1 2" key="1">
    <citation type="submission" date="2019-04" db="EMBL/GenBank/DDBJ databases">
        <title>Phreatobacter aquaticus sp. nov.</title>
        <authorList>
            <person name="Choi A."/>
        </authorList>
    </citation>
    <scope>NUCLEOTIDE SEQUENCE [LARGE SCALE GENOMIC DNA]</scope>
    <source>
        <strain evidence="1 2">KCTC 52518</strain>
    </source>
</reference>
<accession>A0A4D7BG52</accession>
<dbReference type="PANTHER" id="PTHR11803:SF44">
    <property type="entry name" value="RUTC FAMILY PROTEIN YJGH"/>
    <property type="match status" value="1"/>
</dbReference>
<dbReference type="InterPro" id="IPR006175">
    <property type="entry name" value="YjgF/YER057c/UK114"/>
</dbReference>
<dbReference type="RefSeq" id="WP_136964183.1">
    <property type="nucleotide sequence ID" value="NZ_CP039690.1"/>
</dbReference>
<dbReference type="KEGG" id="pstg:E8M01_33770"/>
<dbReference type="GO" id="GO:0019239">
    <property type="term" value="F:deaminase activity"/>
    <property type="evidence" value="ECO:0007669"/>
    <property type="project" value="TreeGrafter"/>
</dbReference>
<gene>
    <name evidence="1" type="ORF">E8M01_33770</name>
</gene>
<name>A0A4D7BG52_9HYPH</name>
<dbReference type="Proteomes" id="UP000298781">
    <property type="component" value="Chromosome"/>
</dbReference>
<dbReference type="CDD" id="cd00448">
    <property type="entry name" value="YjgF_YER057c_UK114_family"/>
    <property type="match status" value="1"/>
</dbReference>
<dbReference type="Pfam" id="PF01042">
    <property type="entry name" value="Ribonuc_L-PSP"/>
    <property type="match status" value="1"/>
</dbReference>
<proteinExistence type="predicted"/>
<dbReference type="OrthoDB" id="9799840at2"/>